<comment type="function">
    <text evidence="1 11">Transaldolase is important for the balance of metabolites in the pentose-phosphate pathway.</text>
</comment>
<keyword evidence="7 11" id="KW-0808">Transferase</keyword>
<dbReference type="SUPFAM" id="SSF51569">
    <property type="entry name" value="Aldolase"/>
    <property type="match status" value="1"/>
</dbReference>
<dbReference type="EC" id="2.2.1.2" evidence="5 11"/>
<protein>
    <recommendedName>
        <fullName evidence="5 11">Transaldolase</fullName>
        <ecNumber evidence="5 11">2.2.1.2</ecNumber>
    </recommendedName>
</protein>
<dbReference type="NCBIfam" id="TIGR00876">
    <property type="entry name" value="tal_mycobact"/>
    <property type="match status" value="1"/>
</dbReference>
<dbReference type="PROSITE" id="PS00958">
    <property type="entry name" value="TRANSALDOLASE_2"/>
    <property type="match status" value="1"/>
</dbReference>
<dbReference type="PIRSF" id="PIRSF036915">
    <property type="entry name" value="Trnald_Bac_Plnt"/>
    <property type="match status" value="1"/>
</dbReference>
<dbReference type="PROSITE" id="PS01054">
    <property type="entry name" value="TRANSALDOLASE_1"/>
    <property type="match status" value="1"/>
</dbReference>
<keyword evidence="9 11" id="KW-0704">Schiff base</keyword>
<comment type="similarity">
    <text evidence="4 11">Belongs to the transaldolase family. Type 2 subfamily.</text>
</comment>
<dbReference type="InterPro" id="IPR001585">
    <property type="entry name" value="TAL/FSA"/>
</dbReference>
<evidence type="ECO:0000256" key="1">
    <source>
        <dbReference type="ARBA" id="ARBA00003518"/>
    </source>
</evidence>
<evidence type="ECO:0000256" key="5">
    <source>
        <dbReference type="ARBA" id="ARBA00013151"/>
    </source>
</evidence>
<dbReference type="PANTHER" id="PTHR10683">
    <property type="entry name" value="TRANSALDOLASE"/>
    <property type="match status" value="1"/>
</dbReference>
<dbReference type="RefSeq" id="WP_214350956.1">
    <property type="nucleotide sequence ID" value="NZ_JAHBOH010000001.1"/>
</dbReference>
<evidence type="ECO:0000313" key="12">
    <source>
        <dbReference type="EMBL" id="MBT0995071.1"/>
    </source>
</evidence>
<evidence type="ECO:0000256" key="4">
    <source>
        <dbReference type="ARBA" id="ARBA00008426"/>
    </source>
</evidence>
<reference evidence="12 13" key="1">
    <citation type="submission" date="2021-05" db="EMBL/GenBank/DDBJ databases">
        <title>Description of Cellulomonas sp. DKR-3 sp. nov.</title>
        <authorList>
            <person name="Dahal R.H."/>
            <person name="Chaudhary D.K."/>
        </authorList>
    </citation>
    <scope>NUCLEOTIDE SEQUENCE [LARGE SCALE GENOMIC DNA]</scope>
    <source>
        <strain evidence="12 13">DKR-3</strain>
    </source>
</reference>
<dbReference type="EMBL" id="JAHBOH010000001">
    <property type="protein sequence ID" value="MBT0995071.1"/>
    <property type="molecule type" value="Genomic_DNA"/>
</dbReference>
<dbReference type="Gene3D" id="3.20.20.70">
    <property type="entry name" value="Aldolase class I"/>
    <property type="match status" value="1"/>
</dbReference>
<keyword evidence="8 11" id="KW-0570">Pentose shunt</keyword>
<comment type="subcellular location">
    <subcellularLocation>
        <location evidence="2 11">Cytoplasm</location>
    </subcellularLocation>
</comment>
<proteinExistence type="inferred from homology"/>
<feature type="active site" description="Schiff-base intermediate with substrate" evidence="11">
    <location>
        <position position="141"/>
    </location>
</feature>
<evidence type="ECO:0000256" key="7">
    <source>
        <dbReference type="ARBA" id="ARBA00022679"/>
    </source>
</evidence>
<evidence type="ECO:0000256" key="9">
    <source>
        <dbReference type="ARBA" id="ARBA00023270"/>
    </source>
</evidence>
<evidence type="ECO:0000256" key="6">
    <source>
        <dbReference type="ARBA" id="ARBA00022490"/>
    </source>
</evidence>
<dbReference type="Pfam" id="PF00923">
    <property type="entry name" value="TAL_FSA"/>
    <property type="match status" value="1"/>
</dbReference>
<dbReference type="GO" id="GO:0004801">
    <property type="term" value="F:transaldolase activity"/>
    <property type="evidence" value="ECO:0007669"/>
    <property type="project" value="UniProtKB-EC"/>
</dbReference>
<keyword evidence="6 11" id="KW-0963">Cytoplasm</keyword>
<dbReference type="CDD" id="cd00955">
    <property type="entry name" value="Transaldolase_like"/>
    <property type="match status" value="1"/>
</dbReference>
<evidence type="ECO:0000256" key="2">
    <source>
        <dbReference type="ARBA" id="ARBA00004496"/>
    </source>
</evidence>
<evidence type="ECO:0000256" key="11">
    <source>
        <dbReference type="HAMAP-Rule" id="MF_00493"/>
    </source>
</evidence>
<evidence type="ECO:0000313" key="13">
    <source>
        <dbReference type="Proteomes" id="UP000722125"/>
    </source>
</evidence>
<evidence type="ECO:0000256" key="8">
    <source>
        <dbReference type="ARBA" id="ARBA00023126"/>
    </source>
</evidence>
<evidence type="ECO:0000256" key="3">
    <source>
        <dbReference type="ARBA" id="ARBA00004857"/>
    </source>
</evidence>
<dbReference type="InterPro" id="IPR018225">
    <property type="entry name" value="Transaldolase_AS"/>
</dbReference>
<dbReference type="HAMAP" id="MF_00493">
    <property type="entry name" value="Transaldolase_2"/>
    <property type="match status" value="1"/>
</dbReference>
<organism evidence="12 13">
    <name type="scientific">Cellulomonas fulva</name>
    <dbReference type="NCBI Taxonomy" id="2835530"/>
    <lineage>
        <taxon>Bacteria</taxon>
        <taxon>Bacillati</taxon>
        <taxon>Actinomycetota</taxon>
        <taxon>Actinomycetes</taxon>
        <taxon>Micrococcales</taxon>
        <taxon>Cellulomonadaceae</taxon>
        <taxon>Cellulomonas</taxon>
    </lineage>
</organism>
<name>A0ABS5U0Z1_9CELL</name>
<dbReference type="InterPro" id="IPR004732">
    <property type="entry name" value="Transaldolase_2"/>
</dbReference>
<evidence type="ECO:0000256" key="10">
    <source>
        <dbReference type="ARBA" id="ARBA00048810"/>
    </source>
</evidence>
<dbReference type="NCBIfam" id="NF002881">
    <property type="entry name" value="PRK03343.1"/>
    <property type="match status" value="1"/>
</dbReference>
<comment type="pathway">
    <text evidence="3 11">Carbohydrate degradation; pentose phosphate pathway; D-glyceraldehyde 3-phosphate and beta-D-fructose 6-phosphate from D-ribose 5-phosphate and D-xylulose 5-phosphate (non-oxidative stage): step 2/3.</text>
</comment>
<dbReference type="PANTHER" id="PTHR10683:SF31">
    <property type="entry name" value="TRANSALDOLASE"/>
    <property type="match status" value="1"/>
</dbReference>
<comment type="caution">
    <text evidence="12">The sequence shown here is derived from an EMBL/GenBank/DDBJ whole genome shotgun (WGS) entry which is preliminary data.</text>
</comment>
<sequence>MAPSGPLARLTDAGVAVWLDDLSRERLRTGNLADLVERGVVGVTTNPTIFATAIAAGDAYDEQLRELAAQGADVDAAVFAITTDDVREAADVLRPVYDRTDGVDGRVSIEVDPRLAHDTAATVESAKALWSTVGRPNVFIKIPATVEGLPAITAVLAEGISVNVTLIFSLERYRGVLDAFVAGLEAARDAGHDLAPIGSVASFFVSRVDTAIDPRLDELGTPEAAALRGRAAIANARLAYGVYEEVVASERWQALAAAGAHVQRPLWASTGVKDPAYPDTLYVDELVVAGVVNTMPEKTLDAVADHGGDGHDTVTGTQDESAALLDRLVALGIDVDDVASHLEAEGVEKFEKSWGELLAKVDEGLRGAADGAAGDR</sequence>
<dbReference type="Proteomes" id="UP000722125">
    <property type="component" value="Unassembled WGS sequence"/>
</dbReference>
<gene>
    <name evidence="11 12" type="primary">tal</name>
    <name evidence="12" type="ORF">KIN34_12345</name>
</gene>
<comment type="catalytic activity">
    <reaction evidence="10 11">
        <text>D-sedoheptulose 7-phosphate + D-glyceraldehyde 3-phosphate = D-erythrose 4-phosphate + beta-D-fructose 6-phosphate</text>
        <dbReference type="Rhea" id="RHEA:17053"/>
        <dbReference type="ChEBI" id="CHEBI:16897"/>
        <dbReference type="ChEBI" id="CHEBI:57483"/>
        <dbReference type="ChEBI" id="CHEBI:57634"/>
        <dbReference type="ChEBI" id="CHEBI:59776"/>
        <dbReference type="EC" id="2.2.1.2"/>
    </reaction>
</comment>
<keyword evidence="13" id="KW-1185">Reference proteome</keyword>
<dbReference type="InterPro" id="IPR013785">
    <property type="entry name" value="Aldolase_TIM"/>
</dbReference>
<accession>A0ABS5U0Z1</accession>